<evidence type="ECO:0000313" key="4">
    <source>
        <dbReference type="Proteomes" id="UP000680714"/>
    </source>
</evidence>
<dbReference type="Pfam" id="PF05235">
    <property type="entry name" value="CHAD"/>
    <property type="match status" value="1"/>
</dbReference>
<comment type="caution">
    <text evidence="3">The sequence shown here is derived from an EMBL/GenBank/DDBJ whole genome shotgun (WGS) entry which is preliminary data.</text>
</comment>
<keyword evidence="4" id="KW-1185">Reference proteome</keyword>
<dbReference type="SMART" id="SM00880">
    <property type="entry name" value="CHAD"/>
    <property type="match status" value="1"/>
</dbReference>
<proteinExistence type="predicted"/>
<sequence>MDSTETELKLAVDAALLDRIPRLPAIARNKTGRAKTQQLCSTYYDTPEMELQKAGITLRLRQGGGLWLQTVKNSGDRTAGLFERREWEIDVPLGQIHLPHLLATGLSPFRQQGLPERLRPVFTTEIRRTLHILATPDWEIELALDRGEIIAGTQRSAVSEIEMELRRGPSLALFDMAQAIAAALPCRLQSQSKSDRGFGLAGNGELKPVKAAPLALTADMKVASAFQVIARNCLHHLLANEAALRGNHAAEAVHQARVALRRLRSAIKVFKPLLAGPQLPPLRQELRWLLAHLGPARDGDVFLAEILKPVLCRHPDAPALPQLYGEWQEQRDRDFAAAVAAVDDNRFTLLLLRLGHWVTAAEWHAPALADTRLDDFARRVLKRTHHRLIKAGGNNLAHLPTEELHQVRIIGKQMRYAGEFFASLYPRSASKPFLNLLADLQENLGGLNDLAVAGPRLARSHHRGDWAWAAGLICGWHETRRPGLLRQAQATWKLLRKATPFWR</sequence>
<feature type="domain" description="CHAD" evidence="2">
    <location>
        <begin position="219"/>
        <end position="497"/>
    </location>
</feature>
<dbReference type="InterPro" id="IPR033469">
    <property type="entry name" value="CYTH-like_dom_sf"/>
</dbReference>
<accession>A0ABS5IGH6</accession>
<protein>
    <submittedName>
        <fullName evidence="3">CHAD domain-containing protein</fullName>
    </submittedName>
</protein>
<evidence type="ECO:0000259" key="2">
    <source>
        <dbReference type="PROSITE" id="PS51708"/>
    </source>
</evidence>
<feature type="domain" description="CYTH" evidence="1">
    <location>
        <begin position="3"/>
        <end position="204"/>
    </location>
</feature>
<organism evidence="3 4">
    <name type="scientific">Magnetospirillum sulfuroxidans</name>
    <dbReference type="NCBI Taxonomy" id="611300"/>
    <lineage>
        <taxon>Bacteria</taxon>
        <taxon>Pseudomonadati</taxon>
        <taxon>Pseudomonadota</taxon>
        <taxon>Alphaproteobacteria</taxon>
        <taxon>Rhodospirillales</taxon>
        <taxon>Rhodospirillaceae</taxon>
        <taxon>Magnetospirillum</taxon>
    </lineage>
</organism>
<dbReference type="SUPFAM" id="SSF55154">
    <property type="entry name" value="CYTH-like phosphatases"/>
    <property type="match status" value="1"/>
</dbReference>
<reference evidence="3 4" key="1">
    <citation type="submission" date="2021-04" db="EMBL/GenBank/DDBJ databases">
        <title>Magnetospirillum sulfuroxidans sp. nov., a facultative chemolithoautotrophic sulfur-oxidizing alphaproteobacterium isolated from freshwater sediment and proposals for Paramagetospirillum gen. nov., and Magnetospirillaceae fam. nov.</title>
        <authorList>
            <person name="Koziaeva V."/>
            <person name="Geelhoed J.S."/>
            <person name="Sorokin D.Y."/>
            <person name="Grouzdev D.S."/>
        </authorList>
    </citation>
    <scope>NUCLEOTIDE SEQUENCE [LARGE SCALE GENOMIC DNA]</scope>
    <source>
        <strain evidence="3 4">J10</strain>
    </source>
</reference>
<dbReference type="Gene3D" id="1.40.20.10">
    <property type="entry name" value="CHAD domain"/>
    <property type="match status" value="1"/>
</dbReference>
<dbReference type="InterPro" id="IPR007899">
    <property type="entry name" value="CHAD_dom"/>
</dbReference>
<dbReference type="InterPro" id="IPR038186">
    <property type="entry name" value="CHAD_dom_sf"/>
</dbReference>
<dbReference type="PROSITE" id="PS51707">
    <property type="entry name" value="CYTH"/>
    <property type="match status" value="1"/>
</dbReference>
<dbReference type="PANTHER" id="PTHR39569:SF1">
    <property type="entry name" value="INORGANIC TRIPHOSPHATASE"/>
    <property type="match status" value="1"/>
</dbReference>
<dbReference type="RefSeq" id="WP_211551320.1">
    <property type="nucleotide sequence ID" value="NZ_JAGTUF010000024.1"/>
</dbReference>
<dbReference type="InterPro" id="IPR023577">
    <property type="entry name" value="CYTH_domain"/>
</dbReference>
<dbReference type="SMART" id="SM01118">
    <property type="entry name" value="CYTH"/>
    <property type="match status" value="1"/>
</dbReference>
<dbReference type="Gene3D" id="2.40.320.10">
    <property type="entry name" value="Hypothetical Protein Pfu-838710-001"/>
    <property type="match status" value="1"/>
</dbReference>
<dbReference type="CDD" id="cd07756">
    <property type="entry name" value="CYTH-like_Pase_CHAD"/>
    <property type="match status" value="1"/>
</dbReference>
<name>A0ABS5IGH6_9PROT</name>
<dbReference type="Proteomes" id="UP000680714">
    <property type="component" value="Unassembled WGS sequence"/>
</dbReference>
<evidence type="ECO:0000313" key="3">
    <source>
        <dbReference type="EMBL" id="MBR9973521.1"/>
    </source>
</evidence>
<dbReference type="Pfam" id="PF01928">
    <property type="entry name" value="CYTH"/>
    <property type="match status" value="1"/>
</dbReference>
<dbReference type="InterPro" id="IPR039013">
    <property type="entry name" value="YgiF"/>
</dbReference>
<gene>
    <name evidence="3" type="ORF">KEC16_17475</name>
</gene>
<dbReference type="PANTHER" id="PTHR39569">
    <property type="entry name" value="INORGANIC TRIPHOSPHATASE"/>
    <property type="match status" value="1"/>
</dbReference>
<dbReference type="PROSITE" id="PS51708">
    <property type="entry name" value="CHAD"/>
    <property type="match status" value="1"/>
</dbReference>
<dbReference type="EMBL" id="JAGTUF010000024">
    <property type="protein sequence ID" value="MBR9973521.1"/>
    <property type="molecule type" value="Genomic_DNA"/>
</dbReference>
<evidence type="ECO:0000259" key="1">
    <source>
        <dbReference type="PROSITE" id="PS51707"/>
    </source>
</evidence>